<dbReference type="Pfam" id="PF13639">
    <property type="entry name" value="zf-RING_2"/>
    <property type="match status" value="1"/>
</dbReference>
<feature type="compositionally biased region" description="Acidic residues" evidence="2">
    <location>
        <begin position="136"/>
        <end position="146"/>
    </location>
</feature>
<dbReference type="SMART" id="SM00184">
    <property type="entry name" value="RING"/>
    <property type="match status" value="1"/>
</dbReference>
<dbReference type="Proteomes" id="UP000515151">
    <property type="component" value="Chromosome 5"/>
</dbReference>
<dbReference type="Gene3D" id="3.30.40.10">
    <property type="entry name" value="Zinc/RING finger domain, C3HC4 (zinc finger)"/>
    <property type="match status" value="1"/>
</dbReference>
<evidence type="ECO:0000313" key="4">
    <source>
        <dbReference type="Proteomes" id="UP000515151"/>
    </source>
</evidence>
<evidence type="ECO:0000259" key="3">
    <source>
        <dbReference type="PROSITE" id="PS50089"/>
    </source>
</evidence>
<keyword evidence="1" id="KW-0862">Zinc</keyword>
<accession>A0A6P8DZ23</accession>
<evidence type="ECO:0000256" key="1">
    <source>
        <dbReference type="PROSITE-ProRule" id="PRU00175"/>
    </source>
</evidence>
<dbReference type="InterPro" id="IPR001841">
    <property type="entry name" value="Znf_RING"/>
</dbReference>
<dbReference type="GO" id="GO:0008270">
    <property type="term" value="F:zinc ion binding"/>
    <property type="evidence" value="ECO:0007669"/>
    <property type="project" value="UniProtKB-KW"/>
</dbReference>
<feature type="region of interest" description="Disordered" evidence="2">
    <location>
        <begin position="135"/>
        <end position="158"/>
    </location>
</feature>
<dbReference type="PANTHER" id="PTHR46798">
    <property type="entry name" value="OS09G0511500 PROTEIN"/>
    <property type="match status" value="1"/>
</dbReference>
<dbReference type="OrthoDB" id="8062037at2759"/>
<organism evidence="4 5">
    <name type="scientific">Punica granatum</name>
    <name type="common">Pomegranate</name>
    <dbReference type="NCBI Taxonomy" id="22663"/>
    <lineage>
        <taxon>Eukaryota</taxon>
        <taxon>Viridiplantae</taxon>
        <taxon>Streptophyta</taxon>
        <taxon>Embryophyta</taxon>
        <taxon>Tracheophyta</taxon>
        <taxon>Spermatophyta</taxon>
        <taxon>Magnoliopsida</taxon>
        <taxon>eudicotyledons</taxon>
        <taxon>Gunneridae</taxon>
        <taxon>Pentapetalae</taxon>
        <taxon>rosids</taxon>
        <taxon>malvids</taxon>
        <taxon>Myrtales</taxon>
        <taxon>Lythraceae</taxon>
        <taxon>Punica</taxon>
    </lineage>
</organism>
<dbReference type="AlphaFoldDB" id="A0A6P8DZ23"/>
<keyword evidence="1" id="KW-0479">Metal-binding</keyword>
<keyword evidence="1" id="KW-0863">Zinc-finger</keyword>
<feature type="domain" description="RING-type" evidence="3">
    <location>
        <begin position="21"/>
        <end position="66"/>
    </location>
</feature>
<dbReference type="RefSeq" id="XP_031397643.1">
    <property type="nucleotide sequence ID" value="XM_031541783.1"/>
</dbReference>
<dbReference type="GO" id="GO:0004842">
    <property type="term" value="F:ubiquitin-protein transferase activity"/>
    <property type="evidence" value="ECO:0007669"/>
    <property type="project" value="InterPro"/>
</dbReference>
<dbReference type="SUPFAM" id="SSF57850">
    <property type="entry name" value="RING/U-box"/>
    <property type="match status" value="1"/>
</dbReference>
<sequence>MASNKSPSSSDASFPRAVERCTICLLDLSPTCGRTVVTLRCSHTFHLDCIGSAFNSKRVMECPNCREVEAGQWRFSEVRPMPAPRRLGEALEEMREAASDMLPEYQWCPNHGWGWSVHTVDFGQVDETDDHVVITDEPDDLGEPVEQDGPHENGQQENFSLGSTAEANKIPDLNAVPEPMNPDGSLNPEPSWHAYYGEGSGEVPESSAHRRSDGVSNLGTLLDSHAHNDRVHLSWSATRAAVQINHPAGTSSSFLPAPGRDSILRGALETLSGPRLHETHVVALPVQGNHMFSIRRTLHATGQYQNQTVAHRDNFWDMEMEAMSPFEHLTPADGDLNVEAAATEGNEAEPNQEPSN</sequence>
<feature type="region of interest" description="Disordered" evidence="2">
    <location>
        <begin position="328"/>
        <end position="356"/>
    </location>
</feature>
<reference evidence="5" key="2">
    <citation type="submission" date="2025-08" db="UniProtKB">
        <authorList>
            <consortium name="RefSeq"/>
        </authorList>
    </citation>
    <scope>IDENTIFICATION</scope>
    <source>
        <tissue evidence="5">Leaf</tissue>
    </source>
</reference>
<dbReference type="PROSITE" id="PS50089">
    <property type="entry name" value="ZF_RING_2"/>
    <property type="match status" value="1"/>
</dbReference>
<dbReference type="InterPro" id="IPR013083">
    <property type="entry name" value="Znf_RING/FYVE/PHD"/>
</dbReference>
<protein>
    <submittedName>
        <fullName evidence="5">Uncharacterized protein LOC116208383 isoform X1</fullName>
    </submittedName>
</protein>
<dbReference type="PANTHER" id="PTHR46798:SF20">
    <property type="entry name" value="RING-TYPE DOMAIN-CONTAINING PROTEIN"/>
    <property type="match status" value="1"/>
</dbReference>
<keyword evidence="4" id="KW-1185">Reference proteome</keyword>
<dbReference type="GeneID" id="116208383"/>
<evidence type="ECO:0000313" key="5">
    <source>
        <dbReference type="RefSeq" id="XP_031397643.1"/>
    </source>
</evidence>
<dbReference type="InterPro" id="IPR044274">
    <property type="entry name" value="RFI2"/>
</dbReference>
<reference evidence="4" key="1">
    <citation type="journal article" date="2020" name="Plant Biotechnol. J.">
        <title>The pomegranate (Punica granatum L.) draft genome dissects genetic divergence between soft- and hard-seeded cultivars.</title>
        <authorList>
            <person name="Luo X."/>
            <person name="Li H."/>
            <person name="Wu Z."/>
            <person name="Yao W."/>
            <person name="Zhao P."/>
            <person name="Cao D."/>
            <person name="Yu H."/>
            <person name="Li K."/>
            <person name="Poudel K."/>
            <person name="Zhao D."/>
            <person name="Zhang F."/>
            <person name="Xia X."/>
            <person name="Chen L."/>
            <person name="Wang Q."/>
            <person name="Jing D."/>
            <person name="Cao S."/>
        </authorList>
    </citation>
    <scope>NUCLEOTIDE SEQUENCE [LARGE SCALE GENOMIC DNA]</scope>
    <source>
        <strain evidence="4">cv. Tunisia</strain>
    </source>
</reference>
<evidence type="ECO:0000256" key="2">
    <source>
        <dbReference type="SAM" id="MobiDB-lite"/>
    </source>
</evidence>
<gene>
    <name evidence="5" type="primary">LOC116208383</name>
</gene>
<proteinExistence type="predicted"/>
<feature type="region of interest" description="Disordered" evidence="2">
    <location>
        <begin position="172"/>
        <end position="215"/>
    </location>
</feature>
<name>A0A6P8DZ23_PUNGR</name>